<feature type="domain" description="CP-type G" evidence="5">
    <location>
        <begin position="75"/>
        <end position="237"/>
    </location>
</feature>
<dbReference type="GO" id="GO:0005737">
    <property type="term" value="C:cytoplasm"/>
    <property type="evidence" value="ECO:0007669"/>
    <property type="project" value="UniProtKB-SubCell"/>
</dbReference>
<dbReference type="HAMAP" id="MF_01820">
    <property type="entry name" value="GTPase_RsgA"/>
    <property type="match status" value="1"/>
</dbReference>
<dbReference type="AlphaFoldDB" id="A0A5C1QL89"/>
<feature type="binding site" evidence="3">
    <location>
        <position position="268"/>
    </location>
    <ligand>
        <name>Zn(2+)</name>
        <dbReference type="ChEBI" id="CHEBI:29105"/>
    </ligand>
</feature>
<dbReference type="GO" id="GO:0042274">
    <property type="term" value="P:ribosomal small subunit biogenesis"/>
    <property type="evidence" value="ECO:0007669"/>
    <property type="project" value="UniProtKB-UniRule"/>
</dbReference>
<comment type="subunit">
    <text evidence="3">Monomer. Associates with 30S ribosomal subunit, binds 16S rRNA.</text>
</comment>
<organism evidence="6 7">
    <name type="scientific">Oceanispirochaeta crateris</name>
    <dbReference type="NCBI Taxonomy" id="2518645"/>
    <lineage>
        <taxon>Bacteria</taxon>
        <taxon>Pseudomonadati</taxon>
        <taxon>Spirochaetota</taxon>
        <taxon>Spirochaetia</taxon>
        <taxon>Spirochaetales</taxon>
        <taxon>Spirochaetaceae</taxon>
        <taxon>Oceanispirochaeta</taxon>
    </lineage>
</organism>
<evidence type="ECO:0000256" key="2">
    <source>
        <dbReference type="ARBA" id="ARBA00023134"/>
    </source>
</evidence>
<gene>
    <name evidence="3 6" type="primary">rsgA</name>
    <name evidence="6" type="ORF">EXM22_06850</name>
</gene>
<dbReference type="InterPro" id="IPR004881">
    <property type="entry name" value="Ribosome_biogen_GTPase_RsgA"/>
</dbReference>
<comment type="function">
    <text evidence="3">One of several proteins that assist in the late maturation steps of the functional core of the 30S ribosomal subunit. Helps release RbfA from mature subunits. May play a role in the assembly of ribosomal proteins into the subunit. Circularly permuted GTPase that catalyzes slow GTP hydrolysis, GTPase activity is stimulated by the 30S ribosomal subunit.</text>
</comment>
<dbReference type="PANTHER" id="PTHR32120:SF11">
    <property type="entry name" value="SMALL RIBOSOMAL SUBUNIT BIOGENESIS GTPASE RSGA 1, MITOCHONDRIAL-RELATED"/>
    <property type="match status" value="1"/>
</dbReference>
<keyword evidence="1 3" id="KW-0547">Nucleotide-binding</keyword>
<dbReference type="Proteomes" id="UP000324209">
    <property type="component" value="Chromosome"/>
</dbReference>
<dbReference type="PANTHER" id="PTHR32120">
    <property type="entry name" value="SMALL RIBOSOMAL SUBUNIT BIOGENESIS GTPASE RSGA"/>
    <property type="match status" value="1"/>
</dbReference>
<comment type="similarity">
    <text evidence="3">Belongs to the TRAFAC class YlqF/YawG GTPase family. RsgA subfamily.</text>
</comment>
<feature type="binding site" evidence="3">
    <location>
        <begin position="178"/>
        <end position="186"/>
    </location>
    <ligand>
        <name>GTP</name>
        <dbReference type="ChEBI" id="CHEBI:37565"/>
    </ligand>
</feature>
<dbReference type="OrthoDB" id="9809485at2"/>
<keyword evidence="3" id="KW-0378">Hydrolase</keyword>
<keyword evidence="7" id="KW-1185">Reference proteome</keyword>
<keyword evidence="3" id="KW-0690">Ribosome biogenesis</keyword>
<feature type="binding site" evidence="3">
    <location>
        <position position="266"/>
    </location>
    <ligand>
        <name>Zn(2+)</name>
        <dbReference type="ChEBI" id="CHEBI:29105"/>
    </ligand>
</feature>
<dbReference type="GO" id="GO:0005525">
    <property type="term" value="F:GTP binding"/>
    <property type="evidence" value="ECO:0007669"/>
    <property type="project" value="UniProtKB-UniRule"/>
</dbReference>
<keyword evidence="3" id="KW-0699">rRNA-binding</keyword>
<dbReference type="PROSITE" id="PS50936">
    <property type="entry name" value="ENGC_GTPASE"/>
    <property type="match status" value="1"/>
</dbReference>
<dbReference type="GO" id="GO:0046872">
    <property type="term" value="F:metal ion binding"/>
    <property type="evidence" value="ECO:0007669"/>
    <property type="project" value="UniProtKB-KW"/>
</dbReference>
<dbReference type="CDD" id="cd01854">
    <property type="entry name" value="YjeQ_EngC"/>
    <property type="match status" value="1"/>
</dbReference>
<comment type="subcellular location">
    <subcellularLocation>
        <location evidence="3">Cytoplasm</location>
    </subcellularLocation>
</comment>
<dbReference type="PROSITE" id="PS51721">
    <property type="entry name" value="G_CP"/>
    <property type="match status" value="1"/>
</dbReference>
<keyword evidence="3" id="KW-0862">Zinc</keyword>
<dbReference type="EC" id="3.6.1.-" evidence="3"/>
<sequence>MKGLVLWGINNIFSVKGEEDGRIRECRIKGKKMDFETRFYNPLSAGDWVEFEDNAEENKGMLLSRYDRTNYFARWNKKGRALQTLAVNMETLFCIVSPESPPFRPRFIDRALILAEQGHLDVAVILNKSDQEIPEWVAQRLENFKSLGLDVRYTSCETGEGVDSLREEIKGKIVGFAGQSGVGKSTLLNLLIPGASQKTAEVSEKMSRGKHTTNFAVMIPYDNAPGYIIDTPGIRDLLLWGIESADLSHWFPDFNCLEEECSFAGCRHMHEPKCAVKKAVNEGIINADRYESYMRMMKELIENEQKY</sequence>
<dbReference type="SUPFAM" id="SSF52540">
    <property type="entry name" value="P-loop containing nucleoside triphosphate hydrolases"/>
    <property type="match status" value="1"/>
</dbReference>
<dbReference type="InterPro" id="IPR012340">
    <property type="entry name" value="NA-bd_OB-fold"/>
</dbReference>
<keyword evidence="2 3" id="KW-0342">GTP-binding</keyword>
<dbReference type="RefSeq" id="WP_149485800.1">
    <property type="nucleotide sequence ID" value="NZ_CP036150.1"/>
</dbReference>
<name>A0A5C1QL89_9SPIO</name>
<dbReference type="Gene3D" id="2.40.50.140">
    <property type="entry name" value="Nucleic acid-binding proteins"/>
    <property type="match status" value="1"/>
</dbReference>
<reference evidence="6 7" key="1">
    <citation type="submission" date="2019-02" db="EMBL/GenBank/DDBJ databases">
        <title>Complete Genome Sequence and Methylome Analysis of free living Spirochaetas.</title>
        <authorList>
            <person name="Fomenkov A."/>
            <person name="Dubinina G."/>
            <person name="Leshcheva N."/>
            <person name="Mikheeva N."/>
            <person name="Grabovich M."/>
            <person name="Vincze T."/>
            <person name="Roberts R.J."/>
        </authorList>
    </citation>
    <scope>NUCLEOTIDE SEQUENCE [LARGE SCALE GENOMIC DNA]</scope>
    <source>
        <strain evidence="6 7">K2</strain>
    </source>
</reference>
<dbReference type="Gene3D" id="3.40.50.300">
    <property type="entry name" value="P-loop containing nucleotide triphosphate hydrolases"/>
    <property type="match status" value="1"/>
</dbReference>
<comment type="cofactor">
    <cofactor evidence="3">
        <name>Zn(2+)</name>
        <dbReference type="ChEBI" id="CHEBI:29105"/>
    </cofactor>
    <text evidence="3">Binds 1 zinc ion per subunit.</text>
</comment>
<dbReference type="GO" id="GO:0019843">
    <property type="term" value="F:rRNA binding"/>
    <property type="evidence" value="ECO:0007669"/>
    <property type="project" value="UniProtKB-KW"/>
</dbReference>
<dbReference type="KEGG" id="ock:EXM22_06850"/>
<dbReference type="InterPro" id="IPR030378">
    <property type="entry name" value="G_CP_dom"/>
</dbReference>
<evidence type="ECO:0000256" key="1">
    <source>
        <dbReference type="ARBA" id="ARBA00022741"/>
    </source>
</evidence>
<feature type="binding site" evidence="3">
    <location>
        <position position="274"/>
    </location>
    <ligand>
        <name>Zn(2+)</name>
        <dbReference type="ChEBI" id="CHEBI:29105"/>
    </ligand>
</feature>
<keyword evidence="3" id="KW-0694">RNA-binding</keyword>
<proteinExistence type="inferred from homology"/>
<dbReference type="NCBIfam" id="TIGR00157">
    <property type="entry name" value="ribosome small subunit-dependent GTPase A"/>
    <property type="match status" value="1"/>
</dbReference>
<evidence type="ECO:0000313" key="7">
    <source>
        <dbReference type="Proteomes" id="UP000324209"/>
    </source>
</evidence>
<evidence type="ECO:0000313" key="6">
    <source>
        <dbReference type="EMBL" id="QEN07720.1"/>
    </source>
</evidence>
<keyword evidence="3" id="KW-0963">Cytoplasm</keyword>
<evidence type="ECO:0000259" key="5">
    <source>
        <dbReference type="PROSITE" id="PS51721"/>
    </source>
</evidence>
<evidence type="ECO:0000259" key="4">
    <source>
        <dbReference type="PROSITE" id="PS50936"/>
    </source>
</evidence>
<dbReference type="InterPro" id="IPR027417">
    <property type="entry name" value="P-loop_NTPase"/>
</dbReference>
<feature type="binding site" evidence="3">
    <location>
        <begin position="127"/>
        <end position="130"/>
    </location>
    <ligand>
        <name>GTP</name>
        <dbReference type="ChEBI" id="CHEBI:37565"/>
    </ligand>
</feature>
<feature type="binding site" evidence="3">
    <location>
        <position position="261"/>
    </location>
    <ligand>
        <name>Zn(2+)</name>
        <dbReference type="ChEBI" id="CHEBI:29105"/>
    </ligand>
</feature>
<dbReference type="Gene3D" id="1.10.40.50">
    <property type="entry name" value="Probable gtpase engc, domain 3"/>
    <property type="match status" value="1"/>
</dbReference>
<keyword evidence="3" id="KW-0479">Metal-binding</keyword>
<dbReference type="InterPro" id="IPR010914">
    <property type="entry name" value="RsgA_GTPase_dom"/>
</dbReference>
<dbReference type="GO" id="GO:0003924">
    <property type="term" value="F:GTPase activity"/>
    <property type="evidence" value="ECO:0007669"/>
    <property type="project" value="UniProtKB-UniRule"/>
</dbReference>
<protein>
    <recommendedName>
        <fullName evidence="3">Small ribosomal subunit biogenesis GTPase RsgA</fullName>
        <ecNumber evidence="3">3.6.1.-</ecNumber>
    </recommendedName>
</protein>
<evidence type="ECO:0000256" key="3">
    <source>
        <dbReference type="HAMAP-Rule" id="MF_01820"/>
    </source>
</evidence>
<dbReference type="EMBL" id="CP036150">
    <property type="protein sequence ID" value="QEN07720.1"/>
    <property type="molecule type" value="Genomic_DNA"/>
</dbReference>
<feature type="domain" description="EngC GTPase" evidence="4">
    <location>
        <begin position="87"/>
        <end position="235"/>
    </location>
</feature>
<dbReference type="Pfam" id="PF03193">
    <property type="entry name" value="RsgA_GTPase"/>
    <property type="match status" value="1"/>
</dbReference>
<accession>A0A5C1QL89</accession>